<protein>
    <submittedName>
        <fullName evidence="3">Nitrilase</fullName>
    </submittedName>
</protein>
<dbReference type="Proteomes" id="UP000283474">
    <property type="component" value="Chromosome"/>
</dbReference>
<dbReference type="Pfam" id="PF00795">
    <property type="entry name" value="CN_hydrolase"/>
    <property type="match status" value="1"/>
</dbReference>
<dbReference type="CDD" id="cd07564">
    <property type="entry name" value="nitrilases_CHs"/>
    <property type="match status" value="1"/>
</dbReference>
<dbReference type="Gene3D" id="3.60.110.10">
    <property type="entry name" value="Carbon-nitrogen hydrolase"/>
    <property type="match status" value="1"/>
</dbReference>
<gene>
    <name evidence="3" type="ORF">CKA81_10465</name>
</gene>
<name>A0A410GD30_9BURK</name>
<dbReference type="SUPFAM" id="SSF56317">
    <property type="entry name" value="Carbon-nitrogen hydrolase"/>
    <property type="match status" value="1"/>
</dbReference>
<organism evidence="3 4">
    <name type="scientific">Pollutimonas thiosulfatoxidans</name>
    <dbReference type="NCBI Taxonomy" id="2028345"/>
    <lineage>
        <taxon>Bacteria</taxon>
        <taxon>Pseudomonadati</taxon>
        <taxon>Pseudomonadota</taxon>
        <taxon>Betaproteobacteria</taxon>
        <taxon>Burkholderiales</taxon>
        <taxon>Alcaligenaceae</taxon>
        <taxon>Pollutimonas</taxon>
    </lineage>
</organism>
<evidence type="ECO:0000259" key="2">
    <source>
        <dbReference type="PROSITE" id="PS50263"/>
    </source>
</evidence>
<dbReference type="AlphaFoldDB" id="A0A410GD30"/>
<dbReference type="InterPro" id="IPR044149">
    <property type="entry name" value="Nitrilases_CHs"/>
</dbReference>
<dbReference type="EMBL" id="CP022987">
    <property type="protein sequence ID" value="QAA94208.1"/>
    <property type="molecule type" value="Genomic_DNA"/>
</dbReference>
<dbReference type="InterPro" id="IPR003010">
    <property type="entry name" value="C-N_Hydrolase"/>
</dbReference>
<feature type="domain" description="CN hydrolase" evidence="2">
    <location>
        <begin position="10"/>
        <end position="277"/>
    </location>
</feature>
<dbReference type="OrthoDB" id="9803803at2"/>
<dbReference type="InterPro" id="IPR036526">
    <property type="entry name" value="C-N_Hydrolase_sf"/>
</dbReference>
<dbReference type="GO" id="GO:0003824">
    <property type="term" value="F:catalytic activity"/>
    <property type="evidence" value="ECO:0007669"/>
    <property type="project" value="InterPro"/>
</dbReference>
<comment type="similarity">
    <text evidence="1">Belongs to the carbon-nitrogen hydrolase superfamily. Nitrilase family.</text>
</comment>
<evidence type="ECO:0000313" key="3">
    <source>
        <dbReference type="EMBL" id="QAA94208.1"/>
    </source>
</evidence>
<evidence type="ECO:0000313" key="4">
    <source>
        <dbReference type="Proteomes" id="UP000283474"/>
    </source>
</evidence>
<dbReference type="PANTHER" id="PTHR46044">
    <property type="entry name" value="NITRILASE"/>
    <property type="match status" value="1"/>
</dbReference>
<sequence>MNSTSTPPPYIAAVVQAAPCGFDTPATLRKVAMWTASARDQKAQLVVFPEAFVGSYPYGVDFGTKIGLRTPEGRELFARLHRAAVEVPGPEVSELGEIAKENNCHLVIGVVERAAGTLYSSTLFFSPEGVLLGCRRKLNSVGVERYVWGRGDGSGIVVFPTPLGDIGAIMGCENYMPPLRMAMYSKNMNLYCAPTTDDSDVWPCSMRTVAMEGRSFVLSACQVLRRSDLPDSYPIVNESRPDELLIRGGSCIVDPLGVVLAEPKYEEECVLTAEIDMAKVARGKYDFDVVGHYARADIFQLEVTESPQISVRPVTQPMEAIGNAATRSK</sequence>
<dbReference type="PANTHER" id="PTHR46044:SF1">
    <property type="entry name" value="CN HYDROLASE DOMAIN-CONTAINING PROTEIN"/>
    <property type="match status" value="1"/>
</dbReference>
<proteinExistence type="inferred from homology"/>
<keyword evidence="4" id="KW-1185">Reference proteome</keyword>
<reference evidence="3 4" key="1">
    <citation type="submission" date="2017-08" db="EMBL/GenBank/DDBJ databases">
        <authorList>
            <person name="Park S.-J."/>
            <person name="Kim H."/>
        </authorList>
    </citation>
    <scope>NUCLEOTIDE SEQUENCE [LARGE SCALE GENOMIC DNA]</scope>
    <source>
        <strain evidence="4">ye3</strain>
    </source>
</reference>
<accession>A0A410GD30</accession>
<dbReference type="PROSITE" id="PS50263">
    <property type="entry name" value="CN_HYDROLASE"/>
    <property type="match status" value="1"/>
</dbReference>
<evidence type="ECO:0000256" key="1">
    <source>
        <dbReference type="ARBA" id="ARBA00008129"/>
    </source>
</evidence>
<dbReference type="KEGG" id="pus:CKA81_10465"/>
<dbReference type="RefSeq" id="WP_128355213.1">
    <property type="nucleotide sequence ID" value="NZ_CP022987.1"/>
</dbReference>